<dbReference type="Gene3D" id="3.40.50.300">
    <property type="entry name" value="P-loop containing nucleotide triphosphate hydrolases"/>
    <property type="match status" value="1"/>
</dbReference>
<dbReference type="OrthoDB" id="2928561at2759"/>
<evidence type="ECO:0000259" key="3">
    <source>
        <dbReference type="PROSITE" id="PS50837"/>
    </source>
</evidence>
<dbReference type="AlphaFoldDB" id="A0A9P5XCM6"/>
<dbReference type="Proteomes" id="UP000807342">
    <property type="component" value="Unassembled WGS sequence"/>
</dbReference>
<name>A0A9P5XCM6_9AGAR</name>
<keyword evidence="5" id="KW-1185">Reference proteome</keyword>
<dbReference type="EMBL" id="MU151145">
    <property type="protein sequence ID" value="KAF9448923.1"/>
    <property type="molecule type" value="Genomic_DNA"/>
</dbReference>
<dbReference type="InterPro" id="IPR027417">
    <property type="entry name" value="P-loop_NTPase"/>
</dbReference>
<organism evidence="4 5">
    <name type="scientific">Macrolepiota fuliginosa MF-IS2</name>
    <dbReference type="NCBI Taxonomy" id="1400762"/>
    <lineage>
        <taxon>Eukaryota</taxon>
        <taxon>Fungi</taxon>
        <taxon>Dikarya</taxon>
        <taxon>Basidiomycota</taxon>
        <taxon>Agaricomycotina</taxon>
        <taxon>Agaricomycetes</taxon>
        <taxon>Agaricomycetidae</taxon>
        <taxon>Agaricales</taxon>
        <taxon>Agaricineae</taxon>
        <taxon>Agaricaceae</taxon>
        <taxon>Macrolepiota</taxon>
    </lineage>
</organism>
<feature type="domain" description="NACHT" evidence="3">
    <location>
        <begin position="143"/>
        <end position="260"/>
    </location>
</feature>
<dbReference type="InterPro" id="IPR007111">
    <property type="entry name" value="NACHT_NTPase"/>
</dbReference>
<evidence type="ECO:0000313" key="4">
    <source>
        <dbReference type="EMBL" id="KAF9448923.1"/>
    </source>
</evidence>
<protein>
    <recommendedName>
        <fullName evidence="3">NACHT domain-containing protein</fullName>
    </recommendedName>
</protein>
<dbReference type="PROSITE" id="PS50837">
    <property type="entry name" value="NACHT"/>
    <property type="match status" value="1"/>
</dbReference>
<feature type="non-terminal residue" evidence="4">
    <location>
        <position position="317"/>
    </location>
</feature>
<evidence type="ECO:0000256" key="1">
    <source>
        <dbReference type="ARBA" id="ARBA00022737"/>
    </source>
</evidence>
<gene>
    <name evidence="4" type="ORF">P691DRAFT_775029</name>
</gene>
<dbReference type="Pfam" id="PF24883">
    <property type="entry name" value="NPHP3_N"/>
    <property type="match status" value="1"/>
</dbReference>
<evidence type="ECO:0000256" key="2">
    <source>
        <dbReference type="SAM" id="MobiDB-lite"/>
    </source>
</evidence>
<accession>A0A9P5XCM6</accession>
<evidence type="ECO:0000313" key="5">
    <source>
        <dbReference type="Proteomes" id="UP000807342"/>
    </source>
</evidence>
<dbReference type="SUPFAM" id="SSF52540">
    <property type="entry name" value="P-loop containing nucleoside triphosphate hydrolases"/>
    <property type="match status" value="1"/>
</dbReference>
<comment type="caution">
    <text evidence="4">The sequence shown here is derived from an EMBL/GenBank/DDBJ whole genome shotgun (WGS) entry which is preliminary data.</text>
</comment>
<keyword evidence="1" id="KW-0677">Repeat</keyword>
<dbReference type="InterPro" id="IPR056884">
    <property type="entry name" value="NPHP3-like_N"/>
</dbReference>
<feature type="region of interest" description="Disordered" evidence="2">
    <location>
        <begin position="105"/>
        <end position="124"/>
    </location>
</feature>
<dbReference type="PANTHER" id="PTHR10039">
    <property type="entry name" value="AMELOGENIN"/>
    <property type="match status" value="1"/>
</dbReference>
<reference evidence="4" key="1">
    <citation type="submission" date="2020-11" db="EMBL/GenBank/DDBJ databases">
        <authorList>
            <consortium name="DOE Joint Genome Institute"/>
            <person name="Ahrendt S."/>
            <person name="Riley R."/>
            <person name="Andreopoulos W."/>
            <person name="Labutti K."/>
            <person name="Pangilinan J."/>
            <person name="Ruiz-Duenas F.J."/>
            <person name="Barrasa J.M."/>
            <person name="Sanchez-Garcia M."/>
            <person name="Camarero S."/>
            <person name="Miyauchi S."/>
            <person name="Serrano A."/>
            <person name="Linde D."/>
            <person name="Babiker R."/>
            <person name="Drula E."/>
            <person name="Ayuso-Fernandez I."/>
            <person name="Pacheco R."/>
            <person name="Padilla G."/>
            <person name="Ferreira P."/>
            <person name="Barriuso J."/>
            <person name="Kellner H."/>
            <person name="Castanera R."/>
            <person name="Alfaro M."/>
            <person name="Ramirez L."/>
            <person name="Pisabarro A.G."/>
            <person name="Kuo A."/>
            <person name="Tritt A."/>
            <person name="Lipzen A."/>
            <person name="He G."/>
            <person name="Yan M."/>
            <person name="Ng V."/>
            <person name="Cullen D."/>
            <person name="Martin F."/>
            <person name="Rosso M.-N."/>
            <person name="Henrissat B."/>
            <person name="Hibbett D."/>
            <person name="Martinez A.T."/>
            <person name="Grigoriev I.V."/>
        </authorList>
    </citation>
    <scope>NUCLEOTIDE SEQUENCE</scope>
    <source>
        <strain evidence="4">MF-IS2</strain>
    </source>
</reference>
<proteinExistence type="predicted"/>
<sequence>MPLRLKLKSLFRYPVKKTDPLQLPGTSTTTDPRGPIPSAIANNNWLNGTTGSSTGGAFPKSAGFINHPNNVLIHDSSLVNVEQLTQIIQSGNAVLHLLDGKRTRGAEVDSSERDDPPRCHPDTRKEVRQTITTWRSNPKRDHSMLWLLGPAGVGKSAIAQTIAEECAADGSLGATFFFSRLNNRNNPHSVIPTIVYQLVVQHPDYKQLITQLLAPNPSLLEKNLRTQFRELIIEPFKVLMMRDPLIAQRPLVIILDGLDECNGRKAQCEFIHLISEHIRLAKTFPLIWVVCSRPEWHLKSVLADADFYVDCVREELS</sequence>